<feature type="transmembrane region" description="Helical" evidence="1">
    <location>
        <begin position="375"/>
        <end position="396"/>
    </location>
</feature>
<feature type="transmembrane region" description="Helical" evidence="1">
    <location>
        <begin position="245"/>
        <end position="263"/>
    </location>
</feature>
<accession>W4FXJ9</accession>
<dbReference type="GeneID" id="20815105"/>
<evidence type="ECO:0000256" key="1">
    <source>
        <dbReference type="SAM" id="Phobius"/>
    </source>
</evidence>
<keyword evidence="1" id="KW-1133">Transmembrane helix</keyword>
<keyword evidence="1" id="KW-0472">Membrane</keyword>
<protein>
    <submittedName>
        <fullName evidence="2">Uncharacterized protein</fullName>
    </submittedName>
</protein>
<dbReference type="RefSeq" id="XP_009838859.1">
    <property type="nucleotide sequence ID" value="XM_009840557.1"/>
</dbReference>
<dbReference type="OrthoDB" id="75355at2759"/>
<gene>
    <name evidence="2" type="ORF">H257_13109</name>
</gene>
<organism evidence="2">
    <name type="scientific">Aphanomyces astaci</name>
    <name type="common">Crayfish plague agent</name>
    <dbReference type="NCBI Taxonomy" id="112090"/>
    <lineage>
        <taxon>Eukaryota</taxon>
        <taxon>Sar</taxon>
        <taxon>Stramenopiles</taxon>
        <taxon>Oomycota</taxon>
        <taxon>Saprolegniomycetes</taxon>
        <taxon>Saprolegniales</taxon>
        <taxon>Verrucalvaceae</taxon>
        <taxon>Aphanomyces</taxon>
    </lineage>
</organism>
<dbReference type="EMBL" id="KI913158">
    <property type="protein sequence ID" value="ETV71671.1"/>
    <property type="molecule type" value="Genomic_DNA"/>
</dbReference>
<dbReference type="AlphaFoldDB" id="W4FXJ9"/>
<proteinExistence type="predicted"/>
<feature type="transmembrane region" description="Helical" evidence="1">
    <location>
        <begin position="284"/>
        <end position="307"/>
    </location>
</feature>
<feature type="transmembrane region" description="Helical" evidence="1">
    <location>
        <begin position="434"/>
        <end position="455"/>
    </location>
</feature>
<feature type="transmembrane region" description="Helical" evidence="1">
    <location>
        <begin position="333"/>
        <end position="354"/>
    </location>
</feature>
<dbReference type="VEuPathDB" id="FungiDB:H257_13109"/>
<sequence length="551" mass="61811">MSWRVYMQAFRNSSVGYVVVTHVLVDVTSNNWELNDLIGNARTLFTPVLNVASQQDLTDTFTFAEGYSLSTTSNVGLFMLNYTLQKIHAHDASMYVLTADTFLINGGTNDICGLLKQSYLVKANTTSVSLGVIEDGIQYIRGQAISNFFLGIGPPPSFGSDHDTLTSLGYIPSRMDADVRLTTLVAIPPQGRLARTCLCIGTTRARFARGATPSSRKLVIESSQAVVGHHRVLGMMLERSGVTTGSLVVRGVCVLFVLASFTTSQKTKLLHMIAPSLHRYQHRLLNLPYFCFNSDIFVVGYVTAVLLDEKACTLYSRALFRWNRDTPSSWTSWYVYLRILSMNFRWVWLNCFLVKIIKLMANFVSATGYTSRNFVVGYFNFSSITYVYVAGLALVYRHNFLDYSNSDMVALTPDMQHLDGISIDFFDSTLMRGYPGLVLVMFLNLVGVLSIDLAVNFKWWRKVSNNSLGRQHIYNSTSIITDMGPGRYRVKLRNSAQVTVARRQSTVAADDFFMLAQDQDGYLHLFNARKTEIQALSMEVNVQADARYMVA</sequence>
<evidence type="ECO:0000313" key="2">
    <source>
        <dbReference type="EMBL" id="ETV71671.1"/>
    </source>
</evidence>
<reference evidence="2" key="1">
    <citation type="submission" date="2013-12" db="EMBL/GenBank/DDBJ databases">
        <title>The Genome Sequence of Aphanomyces astaci APO3.</title>
        <authorList>
            <consortium name="The Broad Institute Genomics Platform"/>
            <person name="Russ C."/>
            <person name="Tyler B."/>
            <person name="van West P."/>
            <person name="Dieguez-Uribeondo J."/>
            <person name="Young S.K."/>
            <person name="Zeng Q."/>
            <person name="Gargeya S."/>
            <person name="Fitzgerald M."/>
            <person name="Abouelleil A."/>
            <person name="Alvarado L."/>
            <person name="Chapman S.B."/>
            <person name="Gainer-Dewar J."/>
            <person name="Goldberg J."/>
            <person name="Griggs A."/>
            <person name="Gujja S."/>
            <person name="Hansen M."/>
            <person name="Howarth C."/>
            <person name="Imamovic A."/>
            <person name="Ireland A."/>
            <person name="Larimer J."/>
            <person name="McCowan C."/>
            <person name="Murphy C."/>
            <person name="Pearson M."/>
            <person name="Poon T.W."/>
            <person name="Priest M."/>
            <person name="Roberts A."/>
            <person name="Saif S."/>
            <person name="Shea T."/>
            <person name="Sykes S."/>
            <person name="Wortman J."/>
            <person name="Nusbaum C."/>
            <person name="Birren B."/>
        </authorList>
    </citation>
    <scope>NUCLEOTIDE SEQUENCE [LARGE SCALE GENOMIC DNA]</scope>
    <source>
        <strain evidence="2">APO3</strain>
    </source>
</reference>
<name>W4FXJ9_APHAT</name>
<keyword evidence="1" id="KW-0812">Transmembrane</keyword>